<comment type="similarity">
    <text evidence="4 22">Belongs to the glycosyl hydrolase 17 family.</text>
</comment>
<feature type="signal peptide" evidence="24">
    <location>
        <begin position="1"/>
        <end position="19"/>
    </location>
</feature>
<dbReference type="InterPro" id="IPR017853">
    <property type="entry name" value="GH"/>
</dbReference>
<keyword evidence="16" id="KW-0449">Lipoprotein</keyword>
<evidence type="ECO:0000256" key="7">
    <source>
        <dbReference type="ARBA" id="ARBA00022475"/>
    </source>
</evidence>
<dbReference type="EC" id="3.2.1.39" evidence="5"/>
<keyword evidence="18" id="KW-0624">Polysaccharide degradation</keyword>
<keyword evidence="13" id="KW-0472">Membrane</keyword>
<evidence type="ECO:0000256" key="21">
    <source>
        <dbReference type="ARBA" id="ARBA00032906"/>
    </source>
</evidence>
<evidence type="ECO:0000256" key="20">
    <source>
        <dbReference type="ARBA" id="ARBA00032134"/>
    </source>
</evidence>
<dbReference type="PANTHER" id="PTHR16631:SF13">
    <property type="entry name" value="GLUCAN ENDO-1,3-BETA-GLUCOSIDASE EGLC-RELATED"/>
    <property type="match status" value="1"/>
</dbReference>
<organism evidence="25 26">
    <name type="scientific">Sporothrix curviconia</name>
    <dbReference type="NCBI Taxonomy" id="1260050"/>
    <lineage>
        <taxon>Eukaryota</taxon>
        <taxon>Fungi</taxon>
        <taxon>Dikarya</taxon>
        <taxon>Ascomycota</taxon>
        <taxon>Pezizomycotina</taxon>
        <taxon>Sordariomycetes</taxon>
        <taxon>Sordariomycetidae</taxon>
        <taxon>Ophiostomatales</taxon>
        <taxon>Ophiostomataceae</taxon>
        <taxon>Sporothrix</taxon>
    </lineage>
</organism>
<sequence>MHSVASLAALVAALPSALAAYQGFNYGSTFTDGSAKAQTDFENDFKTAASLAGTNGAFTSARLYTMIQGGTTSDVISAIPAAISTKTSLLLGLWASGGDASFANELTALKAAISTYGDSLGPLVAGISVGSEDLYRETPTGIENDAGVGTSPDTLTNYISQVRAAISGTALSGASVGHVDTWTAWVNGSNAAVIEAIDWLGVDAYPYFQNTENNGIDQGAALLNSAISETTSAAQGKPVWVTETGWPVSGDTENLAVASTANAKTYWDEAGCPLFGSTNVWWYTLQDSAPTTPNPSFGVIGSTLTTTPLYDLSCDDTSSNTTSSSSSTAATTATSSSSTAKQQTSSTKAATTSAAVSAASSSAARGAGGAGGAHTTLTTSTSAPANTVATSTYVAPTTTAGSGSGGAGYNGTTTATTRGGSSTTGSGGATTSSSTVVVTNGGAVVKGSIGAGFAAVMAAILAL</sequence>
<evidence type="ECO:0000256" key="2">
    <source>
        <dbReference type="ARBA" id="ARBA00004191"/>
    </source>
</evidence>
<feature type="region of interest" description="Disordered" evidence="23">
    <location>
        <begin position="316"/>
        <end position="349"/>
    </location>
</feature>
<comment type="caution">
    <text evidence="25">The sequence shown here is derived from an EMBL/GenBank/DDBJ whole genome shotgun (WGS) entry which is preliminary data.</text>
</comment>
<dbReference type="SUPFAM" id="SSF51445">
    <property type="entry name" value="(Trans)glycosidases"/>
    <property type="match status" value="1"/>
</dbReference>
<evidence type="ECO:0000256" key="24">
    <source>
        <dbReference type="SAM" id="SignalP"/>
    </source>
</evidence>
<evidence type="ECO:0000256" key="18">
    <source>
        <dbReference type="ARBA" id="ARBA00023326"/>
    </source>
</evidence>
<evidence type="ECO:0000256" key="17">
    <source>
        <dbReference type="ARBA" id="ARBA00023316"/>
    </source>
</evidence>
<evidence type="ECO:0000256" key="1">
    <source>
        <dbReference type="ARBA" id="ARBA00000382"/>
    </source>
</evidence>
<evidence type="ECO:0000313" key="26">
    <source>
        <dbReference type="Proteomes" id="UP001642405"/>
    </source>
</evidence>
<proteinExistence type="inferred from homology"/>
<evidence type="ECO:0000256" key="3">
    <source>
        <dbReference type="ARBA" id="ARBA00004609"/>
    </source>
</evidence>
<comment type="function">
    <text evidence="19">Glucanases play a role in cell expansion during growth, in cell-cell fusion during mating, and in spore release during sporulation. This enzyme may be involved in beta-glucan degradation and also function biosynthetically as a transglycosylase.</text>
</comment>
<keyword evidence="11 24" id="KW-0732">Signal</keyword>
<evidence type="ECO:0000256" key="4">
    <source>
        <dbReference type="ARBA" id="ARBA00008773"/>
    </source>
</evidence>
<evidence type="ECO:0000256" key="5">
    <source>
        <dbReference type="ARBA" id="ARBA00012780"/>
    </source>
</evidence>
<evidence type="ECO:0000256" key="13">
    <source>
        <dbReference type="ARBA" id="ARBA00023136"/>
    </source>
</evidence>
<evidence type="ECO:0000256" key="22">
    <source>
        <dbReference type="RuleBase" id="RU004335"/>
    </source>
</evidence>
<dbReference type="InterPro" id="IPR050732">
    <property type="entry name" value="Beta-glucan_modifiers"/>
</dbReference>
<evidence type="ECO:0000313" key="25">
    <source>
        <dbReference type="EMBL" id="CAK7227404.1"/>
    </source>
</evidence>
<gene>
    <name evidence="25" type="ORF">SCUCBS95973_006531</name>
</gene>
<comment type="catalytic activity">
    <reaction evidence="1">
        <text>Hydrolysis of (1-&gt;3)-beta-D-glucosidic linkages in (1-&gt;3)-beta-D-glucans.</text>
        <dbReference type="EC" id="3.2.1.39"/>
    </reaction>
</comment>
<keyword evidence="15" id="KW-0119">Carbohydrate metabolism</keyword>
<accession>A0ABP0C5Z2</accession>
<protein>
    <recommendedName>
        <fullName evidence="6">Probable glucan endo-1,3-beta-glucosidase eglC</fullName>
        <ecNumber evidence="5">3.2.1.39</ecNumber>
    </recommendedName>
    <alternativeName>
        <fullName evidence="20">Endo-1,3-beta-glucanase eglC</fullName>
    </alternativeName>
    <alternativeName>
        <fullName evidence="21">Laminarinase eglC</fullName>
    </alternativeName>
</protein>
<dbReference type="Gene3D" id="3.20.20.80">
    <property type="entry name" value="Glycosidases"/>
    <property type="match status" value="1"/>
</dbReference>
<keyword evidence="7" id="KW-1003">Cell membrane</keyword>
<keyword evidence="8" id="KW-0134">Cell wall</keyword>
<feature type="chain" id="PRO_5046650931" description="Probable glucan endo-1,3-beta-glucosidase eglC" evidence="24">
    <location>
        <begin position="20"/>
        <end position="463"/>
    </location>
</feature>
<evidence type="ECO:0000256" key="6">
    <source>
        <dbReference type="ARBA" id="ARBA00019762"/>
    </source>
</evidence>
<evidence type="ECO:0000256" key="16">
    <source>
        <dbReference type="ARBA" id="ARBA00023288"/>
    </source>
</evidence>
<feature type="compositionally biased region" description="Low complexity" evidence="23">
    <location>
        <begin position="317"/>
        <end position="349"/>
    </location>
</feature>
<reference evidence="25 26" key="1">
    <citation type="submission" date="2024-01" db="EMBL/GenBank/DDBJ databases">
        <authorList>
            <person name="Allen C."/>
            <person name="Tagirdzhanova G."/>
        </authorList>
    </citation>
    <scope>NUCLEOTIDE SEQUENCE [LARGE SCALE GENOMIC DNA]</scope>
</reference>
<evidence type="ECO:0000256" key="11">
    <source>
        <dbReference type="ARBA" id="ARBA00022729"/>
    </source>
</evidence>
<keyword evidence="26" id="KW-1185">Reference proteome</keyword>
<evidence type="ECO:0000256" key="12">
    <source>
        <dbReference type="ARBA" id="ARBA00022801"/>
    </source>
</evidence>
<keyword evidence="10" id="KW-0336">GPI-anchor</keyword>
<evidence type="ECO:0000256" key="9">
    <source>
        <dbReference type="ARBA" id="ARBA00022525"/>
    </source>
</evidence>
<dbReference type="EMBL" id="CAWUHB010000039">
    <property type="protein sequence ID" value="CAK7227404.1"/>
    <property type="molecule type" value="Genomic_DNA"/>
</dbReference>
<evidence type="ECO:0000256" key="14">
    <source>
        <dbReference type="ARBA" id="ARBA00023180"/>
    </source>
</evidence>
<keyword evidence="12" id="KW-0378">Hydrolase</keyword>
<dbReference type="Pfam" id="PF00332">
    <property type="entry name" value="Glyco_hydro_17"/>
    <property type="match status" value="1"/>
</dbReference>
<evidence type="ECO:0000256" key="15">
    <source>
        <dbReference type="ARBA" id="ARBA00023277"/>
    </source>
</evidence>
<feature type="region of interest" description="Disordered" evidence="23">
    <location>
        <begin position="397"/>
        <end position="434"/>
    </location>
</feature>
<dbReference type="InterPro" id="IPR000490">
    <property type="entry name" value="Glyco_hydro_17"/>
</dbReference>
<feature type="compositionally biased region" description="Low complexity" evidence="23">
    <location>
        <begin position="410"/>
        <end position="434"/>
    </location>
</feature>
<dbReference type="PANTHER" id="PTHR16631">
    <property type="entry name" value="GLUCAN 1,3-BETA-GLUCOSIDASE"/>
    <property type="match status" value="1"/>
</dbReference>
<evidence type="ECO:0000256" key="23">
    <source>
        <dbReference type="SAM" id="MobiDB-lite"/>
    </source>
</evidence>
<name>A0ABP0C5Z2_9PEZI</name>
<keyword evidence="14" id="KW-0325">Glycoprotein</keyword>
<comment type="subcellular location">
    <subcellularLocation>
        <location evidence="3">Cell membrane</location>
        <topology evidence="3">Lipid-anchor</topology>
        <topology evidence="3">GPI-anchor</topology>
    </subcellularLocation>
    <subcellularLocation>
        <location evidence="2">Secreted</location>
        <location evidence="2">Cell wall</location>
    </subcellularLocation>
</comment>
<evidence type="ECO:0000256" key="8">
    <source>
        <dbReference type="ARBA" id="ARBA00022512"/>
    </source>
</evidence>
<evidence type="ECO:0000256" key="10">
    <source>
        <dbReference type="ARBA" id="ARBA00022622"/>
    </source>
</evidence>
<dbReference type="Proteomes" id="UP001642405">
    <property type="component" value="Unassembled WGS sequence"/>
</dbReference>
<keyword evidence="9" id="KW-0964">Secreted</keyword>
<keyword evidence="17" id="KW-0961">Cell wall biogenesis/degradation</keyword>
<evidence type="ECO:0000256" key="19">
    <source>
        <dbReference type="ARBA" id="ARBA00025152"/>
    </source>
</evidence>